<feature type="transmembrane region" description="Helical" evidence="2">
    <location>
        <begin position="229"/>
        <end position="255"/>
    </location>
</feature>
<dbReference type="OrthoDB" id="5597489at2759"/>
<feature type="compositionally biased region" description="Low complexity" evidence="1">
    <location>
        <begin position="11"/>
        <end position="24"/>
    </location>
</feature>
<dbReference type="PANTHER" id="PTHR37846:SF1">
    <property type="entry name" value="DEACETYLASE-LIKE PROTEIN"/>
    <property type="match status" value="1"/>
</dbReference>
<accession>U1G7F7</accession>
<keyword evidence="2" id="KW-0812">Transmembrane</keyword>
<feature type="compositionally biased region" description="Basic and acidic residues" evidence="1">
    <location>
        <begin position="26"/>
        <end position="39"/>
    </location>
</feature>
<dbReference type="PANTHER" id="PTHR37846">
    <property type="entry name" value="YALI0B21296P"/>
    <property type="match status" value="1"/>
</dbReference>
<feature type="transmembrane region" description="Helical" evidence="2">
    <location>
        <begin position="150"/>
        <end position="170"/>
    </location>
</feature>
<proteinExistence type="predicted"/>
<organism evidence="4 5">
    <name type="scientific">Endocarpon pusillum (strain Z07020 / HMAS-L-300199)</name>
    <name type="common">Lichen-forming fungus</name>
    <dbReference type="NCBI Taxonomy" id="1263415"/>
    <lineage>
        <taxon>Eukaryota</taxon>
        <taxon>Fungi</taxon>
        <taxon>Dikarya</taxon>
        <taxon>Ascomycota</taxon>
        <taxon>Pezizomycotina</taxon>
        <taxon>Eurotiomycetes</taxon>
        <taxon>Chaetothyriomycetidae</taxon>
        <taxon>Verrucariales</taxon>
        <taxon>Verrucariaceae</taxon>
        <taxon>Endocarpon</taxon>
    </lineage>
</organism>
<dbReference type="HOGENOM" id="CLU_074873_0_0_1"/>
<evidence type="ECO:0000256" key="1">
    <source>
        <dbReference type="SAM" id="MobiDB-lite"/>
    </source>
</evidence>
<dbReference type="Pfam" id="PF24841">
    <property type="entry name" value="DUF7719"/>
    <property type="match status" value="1"/>
</dbReference>
<evidence type="ECO:0000259" key="3">
    <source>
        <dbReference type="Pfam" id="PF24841"/>
    </source>
</evidence>
<dbReference type="InterPro" id="IPR056136">
    <property type="entry name" value="DUF7719"/>
</dbReference>
<keyword evidence="5" id="KW-1185">Reference proteome</keyword>
<evidence type="ECO:0000313" key="5">
    <source>
        <dbReference type="Proteomes" id="UP000019373"/>
    </source>
</evidence>
<feature type="transmembrane region" description="Helical" evidence="2">
    <location>
        <begin position="190"/>
        <end position="209"/>
    </location>
</feature>
<dbReference type="RefSeq" id="XP_007801011.1">
    <property type="nucleotide sequence ID" value="XM_007802820.1"/>
</dbReference>
<dbReference type="EMBL" id="KE720957">
    <property type="protein sequence ID" value="ERF73352.1"/>
    <property type="molecule type" value="Genomic_DNA"/>
</dbReference>
<feature type="compositionally biased region" description="Polar residues" evidence="1">
    <location>
        <begin position="72"/>
        <end position="82"/>
    </location>
</feature>
<feature type="domain" description="DUF7719" evidence="3">
    <location>
        <begin position="193"/>
        <end position="259"/>
    </location>
</feature>
<dbReference type="GeneID" id="19243144"/>
<dbReference type="AlphaFoldDB" id="U1G7F7"/>
<name>U1G7F7_ENDPU</name>
<feature type="compositionally biased region" description="Polar residues" evidence="1">
    <location>
        <begin position="92"/>
        <end position="102"/>
    </location>
</feature>
<keyword evidence="2" id="KW-0472">Membrane</keyword>
<keyword evidence="2" id="KW-1133">Transmembrane helix</keyword>
<feature type="region of interest" description="Disordered" evidence="1">
    <location>
        <begin position="56"/>
        <end position="108"/>
    </location>
</feature>
<evidence type="ECO:0000313" key="4">
    <source>
        <dbReference type="EMBL" id="ERF73352.1"/>
    </source>
</evidence>
<feature type="region of interest" description="Disordered" evidence="1">
    <location>
        <begin position="1"/>
        <end position="44"/>
    </location>
</feature>
<protein>
    <recommendedName>
        <fullName evidence="3">DUF7719 domain-containing protein</fullName>
    </recommendedName>
</protein>
<gene>
    <name evidence="4" type="ORF">EPUS_08294</name>
</gene>
<dbReference type="eggNOG" id="ENOG502S6U5">
    <property type="taxonomic scope" value="Eukaryota"/>
</dbReference>
<reference evidence="5" key="1">
    <citation type="journal article" date="2014" name="BMC Genomics">
        <title>Genome characteristics reveal the impact of lichenization on lichen-forming fungus Endocarpon pusillum Hedwig (Verrucariales, Ascomycota).</title>
        <authorList>
            <person name="Wang Y.-Y."/>
            <person name="Liu B."/>
            <person name="Zhang X.-Y."/>
            <person name="Zhou Q.-M."/>
            <person name="Zhang T."/>
            <person name="Li H."/>
            <person name="Yu Y.-F."/>
            <person name="Zhang X.-L."/>
            <person name="Hao X.-Y."/>
            <person name="Wang M."/>
            <person name="Wang L."/>
            <person name="Wei J.-C."/>
        </authorList>
    </citation>
    <scope>NUCLEOTIDE SEQUENCE [LARGE SCALE GENOMIC DNA]</scope>
    <source>
        <strain evidence="5">Z07020 / HMAS-L-300199</strain>
    </source>
</reference>
<evidence type="ECO:0000256" key="2">
    <source>
        <dbReference type="SAM" id="Phobius"/>
    </source>
</evidence>
<dbReference type="OMA" id="VGTIWIW"/>
<sequence>MNRRQRRALVAKESPSAELSSAAEIPMERPRSSDSESNKPKAKTLYEIAAERQAELAPHGQPFLDETERNDASTISNTTKLVTLSPDGKISETPSSKAEATASTLDTSSEPLPPLLDTLLLSFPFTCLHFTLSFLTFHQYAQPDLHSIPTLLKQSIFVALPTLTLLIHLAHGHALPFPHLSQRARFATKIAQQIAFIITANIAGCYLIYLTNDRGYYAVMKRAPAIGTLWIWCIIELGLVGALAGVVGPGVFAWWNGYGVF</sequence>
<dbReference type="Proteomes" id="UP000019373">
    <property type="component" value="Unassembled WGS sequence"/>
</dbReference>